<evidence type="ECO:0000313" key="2">
    <source>
        <dbReference type="Proteomes" id="UP000063699"/>
    </source>
</evidence>
<dbReference type="AlphaFoldDB" id="A0A0N9ICC9"/>
<sequence length="579" mass="62792">MFTGLETWMPDFWRALDAQERGLSEARVLTEHLHLVAKSFAAVPRLRPWRELYRYIDDMVDGLVGVWRASLDAFGAPSMLDAERAQRALQTQIDRVDAAYDKWKAATDRQAVMAGMSPEDQIVASTAAGMADADNSESVVRSMLVRNGVSTSLPPGIGEFMRVCVDIATVVGERESLGDLISATVAALRADLLRCRDMMESEVFQSSFSRALGEMYRSGNMLHVLAVAFGDERIAVDAMVAAAHSIVESSTRHPVALIAASLAGTGYRAALEAGANKCVLRLRASAHSGLVADLDLDLRNAQAHRGYRITEEHGVDILNDRGNLKKHVTAAELVDIVVAGNLLALAMTLGVVLFACDTGVDVMPMLESDSTLPEIQSMQFTALIFGWPRSDVSVSSDRTEIHFHTVPPIKVTLDATQARNLTTALTLATRAPTGIERLVFHDETGPPLVVDVQSARATTGVEDSFDQILAYMAFFHLVRRGGERALNADEWHRLVLANAQKAAAQRDGAGLRKLINLRSVVRGCEDTTSIDALNAAINALRAEISGGLSTDPTTVLFDISAIQYRVHSNDIARLFDGTS</sequence>
<evidence type="ECO:0000313" key="1">
    <source>
        <dbReference type="EMBL" id="ALG12242.1"/>
    </source>
</evidence>
<dbReference type="KEGG" id="kphy:AOZ06_40090"/>
<dbReference type="EMBL" id="CP012752">
    <property type="protein sequence ID" value="ALG12242.1"/>
    <property type="molecule type" value="Genomic_DNA"/>
</dbReference>
<organism evidence="1 2">
    <name type="scientific">Kibdelosporangium phytohabitans</name>
    <dbReference type="NCBI Taxonomy" id="860235"/>
    <lineage>
        <taxon>Bacteria</taxon>
        <taxon>Bacillati</taxon>
        <taxon>Actinomycetota</taxon>
        <taxon>Actinomycetes</taxon>
        <taxon>Pseudonocardiales</taxon>
        <taxon>Pseudonocardiaceae</taxon>
        <taxon>Kibdelosporangium</taxon>
    </lineage>
</organism>
<reference evidence="1 2" key="1">
    <citation type="submission" date="2015-07" db="EMBL/GenBank/DDBJ databases">
        <title>Genome sequencing of Kibdelosporangium phytohabitans.</title>
        <authorList>
            <person name="Qin S."/>
            <person name="Xing K."/>
        </authorList>
    </citation>
    <scope>NUCLEOTIDE SEQUENCE [LARGE SCALE GENOMIC DNA]</scope>
    <source>
        <strain evidence="1 2">KLBMP1111</strain>
    </source>
</reference>
<protein>
    <submittedName>
        <fullName evidence="1">Uncharacterized protein</fullName>
    </submittedName>
</protein>
<dbReference type="Proteomes" id="UP000063699">
    <property type="component" value="Chromosome"/>
</dbReference>
<accession>A0A0N9ICC9</accession>
<proteinExistence type="predicted"/>
<gene>
    <name evidence="1" type="ORF">AOZ06_40090</name>
</gene>
<name>A0A0N9ICC9_9PSEU</name>
<keyword evidence="2" id="KW-1185">Reference proteome</keyword>